<organism evidence="3 4">
    <name type="scientific">Chitinophaga dinghuensis</name>
    <dbReference type="NCBI Taxonomy" id="1539050"/>
    <lineage>
        <taxon>Bacteria</taxon>
        <taxon>Pseudomonadati</taxon>
        <taxon>Bacteroidota</taxon>
        <taxon>Chitinophagia</taxon>
        <taxon>Chitinophagales</taxon>
        <taxon>Chitinophagaceae</taxon>
        <taxon>Chitinophaga</taxon>
    </lineage>
</organism>
<accession>A0A327VNV3</accession>
<dbReference type="SUPFAM" id="SSF52833">
    <property type="entry name" value="Thioredoxin-like"/>
    <property type="match status" value="1"/>
</dbReference>
<reference evidence="3 4" key="1">
    <citation type="submission" date="2018-06" db="EMBL/GenBank/DDBJ databases">
        <title>Genomic Encyclopedia of Archaeal and Bacterial Type Strains, Phase II (KMG-II): from individual species to whole genera.</title>
        <authorList>
            <person name="Goeker M."/>
        </authorList>
    </citation>
    <scope>NUCLEOTIDE SEQUENCE [LARGE SCALE GENOMIC DNA]</scope>
    <source>
        <strain evidence="3 4">DSM 29821</strain>
    </source>
</reference>
<keyword evidence="4" id="KW-1185">Reference proteome</keyword>
<sequence>MRLKMLLLGGGLLFSTLTWAQSSSDNPVLKGKIDMKTLMNGKEYSWFYKGVNDYQPNDNMVNYIKANRSSFNIVAVLGTWDQASKEIIPQLYKVMILGGSPEEQVIMFGADQKMNTDAPTDYRIKKLPTIIVFKDGKEEGRIVGTPKESVEGELSRILLKSSKNEKSKDE</sequence>
<feature type="signal peptide" evidence="1">
    <location>
        <begin position="1"/>
        <end position="20"/>
    </location>
</feature>
<protein>
    <submittedName>
        <fullName evidence="3">Thiol-disulfide isomerase/thioredoxin</fullName>
    </submittedName>
</protein>
<dbReference type="Pfam" id="PF00085">
    <property type="entry name" value="Thioredoxin"/>
    <property type="match status" value="1"/>
</dbReference>
<keyword evidence="1" id="KW-0732">Signal</keyword>
<evidence type="ECO:0000256" key="1">
    <source>
        <dbReference type="SAM" id="SignalP"/>
    </source>
</evidence>
<dbReference type="CDD" id="cd02947">
    <property type="entry name" value="TRX_family"/>
    <property type="match status" value="1"/>
</dbReference>
<dbReference type="Proteomes" id="UP000249819">
    <property type="component" value="Unassembled WGS sequence"/>
</dbReference>
<comment type="caution">
    <text evidence="3">The sequence shown here is derived from an EMBL/GenBank/DDBJ whole genome shotgun (WGS) entry which is preliminary data.</text>
</comment>
<dbReference type="Gene3D" id="3.40.30.10">
    <property type="entry name" value="Glutaredoxin"/>
    <property type="match status" value="1"/>
</dbReference>
<gene>
    <name evidence="3" type="ORF">CLV59_109109</name>
</gene>
<name>A0A327VNV3_9BACT</name>
<dbReference type="AlphaFoldDB" id="A0A327VNV3"/>
<proteinExistence type="predicted"/>
<feature type="chain" id="PRO_5016397226" evidence="1">
    <location>
        <begin position="21"/>
        <end position="170"/>
    </location>
</feature>
<dbReference type="InterPro" id="IPR036249">
    <property type="entry name" value="Thioredoxin-like_sf"/>
</dbReference>
<evidence type="ECO:0000313" key="3">
    <source>
        <dbReference type="EMBL" id="RAJ75495.1"/>
    </source>
</evidence>
<dbReference type="RefSeq" id="WP_111594657.1">
    <property type="nucleotide sequence ID" value="NZ_QLMA01000009.1"/>
</dbReference>
<evidence type="ECO:0000259" key="2">
    <source>
        <dbReference type="Pfam" id="PF00085"/>
    </source>
</evidence>
<feature type="domain" description="Thioredoxin" evidence="2">
    <location>
        <begin position="70"/>
        <end position="147"/>
    </location>
</feature>
<dbReference type="GO" id="GO:0016853">
    <property type="term" value="F:isomerase activity"/>
    <property type="evidence" value="ECO:0007669"/>
    <property type="project" value="UniProtKB-KW"/>
</dbReference>
<evidence type="ECO:0000313" key="4">
    <source>
        <dbReference type="Proteomes" id="UP000249819"/>
    </source>
</evidence>
<keyword evidence="3" id="KW-0413">Isomerase</keyword>
<dbReference type="EMBL" id="QLMA01000009">
    <property type="protein sequence ID" value="RAJ75495.1"/>
    <property type="molecule type" value="Genomic_DNA"/>
</dbReference>
<dbReference type="OrthoDB" id="6398367at2"/>
<dbReference type="InterPro" id="IPR013766">
    <property type="entry name" value="Thioredoxin_domain"/>
</dbReference>